<feature type="domain" description="NAD-dependent epimerase/dehydratase" evidence="1">
    <location>
        <begin position="78"/>
        <end position="189"/>
    </location>
</feature>
<dbReference type="GO" id="GO:0003978">
    <property type="term" value="F:UDP-glucose 4-epimerase activity"/>
    <property type="evidence" value="ECO:0007669"/>
    <property type="project" value="TreeGrafter"/>
</dbReference>
<protein>
    <recommendedName>
        <fullName evidence="1">NAD-dependent epimerase/dehydratase domain-containing protein</fullName>
    </recommendedName>
</protein>
<dbReference type="PANTHER" id="PTHR43725">
    <property type="entry name" value="UDP-GLUCOSE 4-EPIMERASE"/>
    <property type="match status" value="1"/>
</dbReference>
<sequence length="216" mass="23772">MSPKTVFVTGGAGYIGSHCIVELLQSGYNVVAVDNFTNSVCEDGEAPSLKRVEMITGKPVTFYQCDLLNKAKLREIFLKAMKEAGCYQLVYSSSCTVYGNPQYLPITEDHPTGNITNVYGRTKYFIEEMLKDVSAADKEWNIISLRYFNPVGAHPSGHIGEDPTKAFTNLMPYMAQVAIGHKDSLTIFGGDYATKDGTGMKYSSNVQVCANDNREC</sequence>
<reference evidence="2 3" key="1">
    <citation type="submission" date="2020-02" db="EMBL/GenBank/DDBJ databases">
        <authorList>
            <person name="Ferguson B K."/>
        </authorList>
    </citation>
    <scope>NUCLEOTIDE SEQUENCE [LARGE SCALE GENOMIC DNA]</scope>
</reference>
<dbReference type="AlphaFoldDB" id="A0A6H5H8R8"/>
<dbReference type="Proteomes" id="UP000479000">
    <property type="component" value="Unassembled WGS sequence"/>
</dbReference>
<gene>
    <name evidence="2" type="ORF">NTEN_LOCUS17460</name>
</gene>
<evidence type="ECO:0000313" key="3">
    <source>
        <dbReference type="Proteomes" id="UP000479000"/>
    </source>
</evidence>
<dbReference type="SUPFAM" id="SSF51735">
    <property type="entry name" value="NAD(P)-binding Rossmann-fold domains"/>
    <property type="match status" value="1"/>
</dbReference>
<dbReference type="Gene3D" id="3.40.50.720">
    <property type="entry name" value="NAD(P)-binding Rossmann-like Domain"/>
    <property type="match status" value="2"/>
</dbReference>
<evidence type="ECO:0000313" key="2">
    <source>
        <dbReference type="EMBL" id="CAB0012765.1"/>
    </source>
</evidence>
<dbReference type="InterPro" id="IPR036291">
    <property type="entry name" value="NAD(P)-bd_dom_sf"/>
</dbReference>
<feature type="domain" description="NAD-dependent epimerase/dehydratase" evidence="1">
    <location>
        <begin position="6"/>
        <end position="77"/>
    </location>
</feature>
<dbReference type="EMBL" id="CADCXU010025637">
    <property type="protein sequence ID" value="CAB0012765.1"/>
    <property type="molecule type" value="Genomic_DNA"/>
</dbReference>
<dbReference type="GO" id="GO:0005829">
    <property type="term" value="C:cytosol"/>
    <property type="evidence" value="ECO:0007669"/>
    <property type="project" value="TreeGrafter"/>
</dbReference>
<evidence type="ECO:0000259" key="1">
    <source>
        <dbReference type="Pfam" id="PF01370"/>
    </source>
</evidence>
<dbReference type="Pfam" id="PF01370">
    <property type="entry name" value="Epimerase"/>
    <property type="match status" value="2"/>
</dbReference>
<dbReference type="Gene3D" id="3.90.25.10">
    <property type="entry name" value="UDP-galactose 4-epimerase, domain 1"/>
    <property type="match status" value="1"/>
</dbReference>
<dbReference type="GO" id="GO:0033499">
    <property type="term" value="P:galactose catabolic process via UDP-galactose, Leloir pathway"/>
    <property type="evidence" value="ECO:0007669"/>
    <property type="project" value="TreeGrafter"/>
</dbReference>
<keyword evidence="3" id="KW-1185">Reference proteome</keyword>
<proteinExistence type="predicted"/>
<dbReference type="OrthoDB" id="9402762at2759"/>
<accession>A0A6H5H8R8</accession>
<dbReference type="PANTHER" id="PTHR43725:SF31">
    <property type="entry name" value="UDP-GLUCOSE 4-EPIMERASE"/>
    <property type="match status" value="1"/>
</dbReference>
<name>A0A6H5H8R8_9HEMI</name>
<organism evidence="2 3">
    <name type="scientific">Nesidiocoris tenuis</name>
    <dbReference type="NCBI Taxonomy" id="355587"/>
    <lineage>
        <taxon>Eukaryota</taxon>
        <taxon>Metazoa</taxon>
        <taxon>Ecdysozoa</taxon>
        <taxon>Arthropoda</taxon>
        <taxon>Hexapoda</taxon>
        <taxon>Insecta</taxon>
        <taxon>Pterygota</taxon>
        <taxon>Neoptera</taxon>
        <taxon>Paraneoptera</taxon>
        <taxon>Hemiptera</taxon>
        <taxon>Heteroptera</taxon>
        <taxon>Panheteroptera</taxon>
        <taxon>Cimicomorpha</taxon>
        <taxon>Miridae</taxon>
        <taxon>Dicyphina</taxon>
        <taxon>Nesidiocoris</taxon>
    </lineage>
</organism>
<dbReference type="InterPro" id="IPR001509">
    <property type="entry name" value="Epimerase_deHydtase"/>
</dbReference>